<dbReference type="EMBL" id="QQSY01000006">
    <property type="protein sequence ID" value="RDI97257.1"/>
    <property type="molecule type" value="Genomic_DNA"/>
</dbReference>
<sequence>MKQGIAIGFCLLLGCASATAHAGANDVRKTAEATMLVTGTVQANPDGTVNGYSLDQSDKLPASVVEAINRDMAHWTLTFDGKPASVITSKMSVRVVAEPIDDKSFRIVIAGESFGDYDNRSRTTLTYKARPAPSYPREAINWGVSGTAYLLIRVGRDGKVQELVAEQVNLDQYGAEHDMDRFRKMLADAALRAAKTWTFNAPTEGKDANAPYWDVRVPVVYDLGTYGGPKAHKGYGSWDVYIPGPRQNAPWVKDQALLTGAPDALPDGALQMMGSGPRLTSPPSGG</sequence>
<dbReference type="Proteomes" id="UP000254711">
    <property type="component" value="Unassembled WGS sequence"/>
</dbReference>
<reference evidence="3 4" key="1">
    <citation type="submission" date="2018-07" db="EMBL/GenBank/DDBJ databases">
        <title>Dyella solisilvae sp. nov., isolated from the pine and broad-leaved mixed forest soil.</title>
        <authorList>
            <person name="Gao Z."/>
            <person name="Qiu L."/>
        </authorList>
    </citation>
    <scope>NUCLEOTIDE SEQUENCE [LARGE SCALE GENOMIC DNA]</scope>
    <source>
        <strain evidence="3 4">DHG54</strain>
    </source>
</reference>
<dbReference type="RefSeq" id="WP_114826593.1">
    <property type="nucleotide sequence ID" value="NZ_QQSY01000006.1"/>
</dbReference>
<evidence type="ECO:0000256" key="1">
    <source>
        <dbReference type="SAM" id="MobiDB-lite"/>
    </source>
</evidence>
<keyword evidence="4" id="KW-1185">Reference proteome</keyword>
<dbReference type="PROSITE" id="PS51257">
    <property type="entry name" value="PROKAR_LIPOPROTEIN"/>
    <property type="match status" value="1"/>
</dbReference>
<dbReference type="Gene3D" id="3.30.1150.10">
    <property type="match status" value="1"/>
</dbReference>
<keyword evidence="2" id="KW-0732">Signal</keyword>
<evidence type="ECO:0000313" key="3">
    <source>
        <dbReference type="EMBL" id="RDI97257.1"/>
    </source>
</evidence>
<feature type="signal peptide" evidence="2">
    <location>
        <begin position="1"/>
        <end position="22"/>
    </location>
</feature>
<name>A0A370K4B4_9GAMM</name>
<evidence type="ECO:0000313" key="4">
    <source>
        <dbReference type="Proteomes" id="UP000254711"/>
    </source>
</evidence>
<dbReference type="SUPFAM" id="SSF74653">
    <property type="entry name" value="TolA/TonB C-terminal domain"/>
    <property type="match status" value="1"/>
</dbReference>
<proteinExistence type="predicted"/>
<organism evidence="3 4">
    <name type="scientific">Dyella solisilvae</name>
    <dbReference type="NCBI Taxonomy" id="1920168"/>
    <lineage>
        <taxon>Bacteria</taxon>
        <taxon>Pseudomonadati</taxon>
        <taxon>Pseudomonadota</taxon>
        <taxon>Gammaproteobacteria</taxon>
        <taxon>Lysobacterales</taxon>
        <taxon>Rhodanobacteraceae</taxon>
        <taxon>Dyella</taxon>
    </lineage>
</organism>
<feature type="chain" id="PRO_5016902327" evidence="2">
    <location>
        <begin position="23"/>
        <end position="286"/>
    </location>
</feature>
<protein>
    <submittedName>
        <fullName evidence="3">Energy transducer TonB</fullName>
    </submittedName>
</protein>
<evidence type="ECO:0000256" key="2">
    <source>
        <dbReference type="SAM" id="SignalP"/>
    </source>
</evidence>
<gene>
    <name evidence="3" type="ORF">DVT68_18070</name>
</gene>
<accession>A0A370K4B4</accession>
<feature type="region of interest" description="Disordered" evidence="1">
    <location>
        <begin position="263"/>
        <end position="286"/>
    </location>
</feature>
<comment type="caution">
    <text evidence="3">The sequence shown here is derived from an EMBL/GenBank/DDBJ whole genome shotgun (WGS) entry which is preliminary data.</text>
</comment>
<dbReference type="AlphaFoldDB" id="A0A370K4B4"/>
<dbReference type="OrthoDB" id="5982524at2"/>